<dbReference type="SMART" id="SM00133">
    <property type="entry name" value="S_TK_X"/>
    <property type="match status" value="1"/>
</dbReference>
<evidence type="ECO:0000256" key="1">
    <source>
        <dbReference type="ARBA" id="ARBA00012513"/>
    </source>
</evidence>
<dbReference type="InterPro" id="IPR011009">
    <property type="entry name" value="Kinase-like_dom_sf"/>
</dbReference>
<keyword evidence="2" id="KW-0723">Serine/threonine-protein kinase</keyword>
<proteinExistence type="predicted"/>
<dbReference type="InterPro" id="IPR017441">
    <property type="entry name" value="Protein_kinase_ATP_BS"/>
</dbReference>
<dbReference type="Gene3D" id="3.30.200.20">
    <property type="entry name" value="Phosphorylase Kinase, domain 1"/>
    <property type="match status" value="1"/>
</dbReference>
<evidence type="ECO:0000256" key="8">
    <source>
        <dbReference type="ARBA" id="ARBA00047899"/>
    </source>
</evidence>
<evidence type="ECO:0000256" key="5">
    <source>
        <dbReference type="ARBA" id="ARBA00022741"/>
    </source>
</evidence>
<feature type="domain" description="AGC-kinase C-terminal" evidence="14">
    <location>
        <begin position="319"/>
        <end position="406"/>
    </location>
</feature>
<dbReference type="InterPro" id="IPR011993">
    <property type="entry name" value="PH-like_dom_sf"/>
</dbReference>
<keyword evidence="11" id="KW-0175">Coiled coil</keyword>
<keyword evidence="16" id="KW-1185">Reference proteome</keyword>
<keyword evidence="6" id="KW-0418">Kinase</keyword>
<evidence type="ECO:0000256" key="2">
    <source>
        <dbReference type="ARBA" id="ARBA00022527"/>
    </source>
</evidence>
<dbReference type="Gene3D" id="1.10.510.10">
    <property type="entry name" value="Transferase(Phosphotransferase) domain 1"/>
    <property type="match status" value="1"/>
</dbReference>
<dbReference type="InterPro" id="IPR050839">
    <property type="entry name" value="Rho-assoc_Ser/Thr_Kinase"/>
</dbReference>
<dbReference type="PROSITE" id="PS51285">
    <property type="entry name" value="AGC_KINASE_CTER"/>
    <property type="match status" value="1"/>
</dbReference>
<feature type="coiled-coil region" evidence="11">
    <location>
        <begin position="587"/>
        <end position="614"/>
    </location>
</feature>
<accession>A0ABD2QIF8</accession>
<dbReference type="SUPFAM" id="SSF56112">
    <property type="entry name" value="Protein kinase-like (PK-like)"/>
    <property type="match status" value="1"/>
</dbReference>
<feature type="compositionally biased region" description="Polar residues" evidence="12">
    <location>
        <begin position="1031"/>
        <end position="1042"/>
    </location>
</feature>
<evidence type="ECO:0000256" key="6">
    <source>
        <dbReference type="ARBA" id="ARBA00022777"/>
    </source>
</evidence>
<feature type="domain" description="Protein kinase" evidence="13">
    <location>
        <begin position="73"/>
        <end position="318"/>
    </location>
</feature>
<evidence type="ECO:0000256" key="3">
    <source>
        <dbReference type="ARBA" id="ARBA00022553"/>
    </source>
</evidence>
<evidence type="ECO:0000256" key="11">
    <source>
        <dbReference type="SAM" id="Coils"/>
    </source>
</evidence>
<dbReference type="PANTHER" id="PTHR22988">
    <property type="entry name" value="MYOTONIC DYSTROPHY S/T KINASE-RELATED"/>
    <property type="match status" value="1"/>
</dbReference>
<keyword evidence="5 10" id="KW-0547">Nucleotide-binding</keyword>
<evidence type="ECO:0000256" key="7">
    <source>
        <dbReference type="ARBA" id="ARBA00022840"/>
    </source>
</evidence>
<gene>
    <name evidence="15" type="ORF">Ciccas_002108</name>
</gene>
<dbReference type="PROSITE" id="PS50011">
    <property type="entry name" value="PROTEIN_KINASE_DOM"/>
    <property type="match status" value="1"/>
</dbReference>
<dbReference type="GO" id="GO:0005524">
    <property type="term" value="F:ATP binding"/>
    <property type="evidence" value="ECO:0007669"/>
    <property type="project" value="UniProtKB-UniRule"/>
</dbReference>
<dbReference type="GO" id="GO:0004674">
    <property type="term" value="F:protein serine/threonine kinase activity"/>
    <property type="evidence" value="ECO:0007669"/>
    <property type="project" value="UniProtKB-KW"/>
</dbReference>
<evidence type="ECO:0000313" key="16">
    <source>
        <dbReference type="Proteomes" id="UP001626550"/>
    </source>
</evidence>
<evidence type="ECO:0000256" key="9">
    <source>
        <dbReference type="ARBA" id="ARBA00048679"/>
    </source>
</evidence>
<dbReference type="InterPro" id="IPR008271">
    <property type="entry name" value="Ser/Thr_kinase_AS"/>
</dbReference>
<evidence type="ECO:0000256" key="10">
    <source>
        <dbReference type="PROSITE-ProRule" id="PRU10141"/>
    </source>
</evidence>
<evidence type="ECO:0000256" key="12">
    <source>
        <dbReference type="SAM" id="MobiDB-lite"/>
    </source>
</evidence>
<evidence type="ECO:0000259" key="14">
    <source>
        <dbReference type="PROSITE" id="PS51285"/>
    </source>
</evidence>
<dbReference type="FunFam" id="1.10.510.10:FF:000751">
    <property type="entry name" value="Non-specific serine/threonine protein kinase"/>
    <property type="match status" value="1"/>
</dbReference>
<protein>
    <recommendedName>
        <fullName evidence="1">non-specific serine/threonine protein kinase</fullName>
        <ecNumber evidence="1">2.7.11.1</ecNumber>
    </recommendedName>
</protein>
<evidence type="ECO:0000259" key="13">
    <source>
        <dbReference type="PROSITE" id="PS50011"/>
    </source>
</evidence>
<keyword evidence="7 10" id="KW-0067">ATP-binding</keyword>
<name>A0ABD2QIF8_9PLAT</name>
<keyword evidence="4" id="KW-0808">Transferase</keyword>
<sequence>MIQNHLSQYELEKELLNPKSLCFIENLLDLVVSLVEDCSYPAAKNSKAVQRFLKRFNQVAKLVDSARTTIDDFDIIKVIGEGGFGRVQLVRNKHNRRVFAMKTMSKEHLIESIQPGYWEERDIMDKECVYLCMDYMPGGDLYHWIEEYDTLTEEQTRFYLAETLMAVECLHSMNFIHCDLKPDNLLLDAKGHLKLADFGSCVSVDPKTGTFHCTHSTGTPDYISPEVLNCQSKPGEIGPQCDWWALGIICYEMLFGEPAFYGEALVETYTRILTSEKSLKFPDDVDFSKESESLIRGVLRENPSDRLSCADLKNHAFFAGIDWLNLRNTRAPIQPVVNSEVDTSNINFNDDDSPLRFNQDSGIGSKLPRIKGAFSQKKQPPSYFTGMHLSFAGYTFKRDKIPFAGTSMNTTQVVAEDLAVCKLESLEKIVEDRENLLSQLKKENGNLGSKLVTTEAKLVDTQKMLQQRDSELEAKRQELIRAYKKGGDDSPEDEVEDINSLKMLHKEAIDFLQQQISSLESHNLKMAEELVELRKEKEELLTDYQTTLTTKDCSLRSLAESGDKERRALQLEVTALKETVNARNLELDSVKAQRDEITNKCASLETNVTQMTERITTLTKDKDLLTIKLDSSVKKLVQVTQQGGFPAQVATMKPQSRFRGLGSGATNSAEYYALEKKHKNLEAKFNEFVEHSSCNSDQLKHELDEKTHLLAEMMETNRALSDDLAQKTAILAQLYDRFDNMPTAFEDQNVAPAIAPKTSHVSQLETVVDFISKGKGRNKIVWSPKFAVIKPHILTVYNSRVEKEASAKPILELHLNQVLHARKASELDVHHAKKEDVPRVIQIIYEAAVSAAQQQPQFHSGLSITQIDNHTTVLSHGTSDTSLDVSKAPAPDQISLQSCTSLSSGKLITWQALQDKENPEMLSSAEQNSAAVNAKAKNLYRSMRSNRAASSLSMVFRSNSKSSLAVHDATRRISQDSAYSEKGPDSNTCSDMANPHSCSDPAVDKAPVESNDQLQETELETDLDHIPPESNDGSSSVYVHDL</sequence>
<dbReference type="InterPro" id="IPR000961">
    <property type="entry name" value="AGC-kinase_C"/>
</dbReference>
<dbReference type="EC" id="2.7.11.1" evidence="1"/>
<reference evidence="15 16" key="1">
    <citation type="submission" date="2024-11" db="EMBL/GenBank/DDBJ databases">
        <title>Adaptive evolution of stress response genes in parasites aligns with host niche diversity.</title>
        <authorList>
            <person name="Hahn C."/>
            <person name="Resl P."/>
        </authorList>
    </citation>
    <scope>NUCLEOTIDE SEQUENCE [LARGE SCALE GENOMIC DNA]</scope>
    <source>
        <strain evidence="15">EGGRZ-B1_66</strain>
        <tissue evidence="15">Body</tissue>
    </source>
</reference>
<keyword evidence="3" id="KW-0597">Phosphoprotein</keyword>
<dbReference type="EMBL" id="JBJKFK010000157">
    <property type="protein sequence ID" value="KAL3319235.1"/>
    <property type="molecule type" value="Genomic_DNA"/>
</dbReference>
<dbReference type="InterPro" id="IPR000719">
    <property type="entry name" value="Prot_kinase_dom"/>
</dbReference>
<comment type="catalytic activity">
    <reaction evidence="8">
        <text>L-threonyl-[protein] + ATP = O-phospho-L-threonyl-[protein] + ADP + H(+)</text>
        <dbReference type="Rhea" id="RHEA:46608"/>
        <dbReference type="Rhea" id="RHEA-COMP:11060"/>
        <dbReference type="Rhea" id="RHEA-COMP:11605"/>
        <dbReference type="ChEBI" id="CHEBI:15378"/>
        <dbReference type="ChEBI" id="CHEBI:30013"/>
        <dbReference type="ChEBI" id="CHEBI:30616"/>
        <dbReference type="ChEBI" id="CHEBI:61977"/>
        <dbReference type="ChEBI" id="CHEBI:456216"/>
        <dbReference type="EC" id="2.7.11.1"/>
    </reaction>
</comment>
<dbReference type="PROSITE" id="PS00107">
    <property type="entry name" value="PROTEIN_KINASE_ATP"/>
    <property type="match status" value="1"/>
</dbReference>
<evidence type="ECO:0000313" key="15">
    <source>
        <dbReference type="EMBL" id="KAL3319235.1"/>
    </source>
</evidence>
<dbReference type="AlphaFoldDB" id="A0ABD2QIF8"/>
<dbReference type="PANTHER" id="PTHR22988:SF71">
    <property type="entry name" value="CITRON RHO-INTERACTING KINASE"/>
    <property type="match status" value="1"/>
</dbReference>
<evidence type="ECO:0000256" key="4">
    <source>
        <dbReference type="ARBA" id="ARBA00022679"/>
    </source>
</evidence>
<dbReference type="Pfam" id="PF00069">
    <property type="entry name" value="Pkinase"/>
    <property type="match status" value="1"/>
</dbReference>
<comment type="caution">
    <text evidence="15">The sequence shown here is derived from an EMBL/GenBank/DDBJ whole genome shotgun (WGS) entry which is preliminary data.</text>
</comment>
<organism evidence="15 16">
    <name type="scientific">Cichlidogyrus casuarinus</name>
    <dbReference type="NCBI Taxonomy" id="1844966"/>
    <lineage>
        <taxon>Eukaryota</taxon>
        <taxon>Metazoa</taxon>
        <taxon>Spiralia</taxon>
        <taxon>Lophotrochozoa</taxon>
        <taxon>Platyhelminthes</taxon>
        <taxon>Monogenea</taxon>
        <taxon>Monopisthocotylea</taxon>
        <taxon>Dactylogyridea</taxon>
        <taxon>Ancyrocephalidae</taxon>
        <taxon>Cichlidogyrus</taxon>
    </lineage>
</organism>
<dbReference type="PROSITE" id="PS00108">
    <property type="entry name" value="PROTEIN_KINASE_ST"/>
    <property type="match status" value="1"/>
</dbReference>
<feature type="binding site" evidence="10">
    <location>
        <position position="102"/>
    </location>
    <ligand>
        <name>ATP</name>
        <dbReference type="ChEBI" id="CHEBI:30616"/>
    </ligand>
</feature>
<comment type="catalytic activity">
    <reaction evidence="9">
        <text>L-seryl-[protein] + ATP = O-phospho-L-seryl-[protein] + ADP + H(+)</text>
        <dbReference type="Rhea" id="RHEA:17989"/>
        <dbReference type="Rhea" id="RHEA-COMP:9863"/>
        <dbReference type="Rhea" id="RHEA-COMP:11604"/>
        <dbReference type="ChEBI" id="CHEBI:15378"/>
        <dbReference type="ChEBI" id="CHEBI:29999"/>
        <dbReference type="ChEBI" id="CHEBI:30616"/>
        <dbReference type="ChEBI" id="CHEBI:83421"/>
        <dbReference type="ChEBI" id="CHEBI:456216"/>
        <dbReference type="EC" id="2.7.11.1"/>
    </reaction>
</comment>
<dbReference type="Gene3D" id="2.30.29.30">
    <property type="entry name" value="Pleckstrin-homology domain (PH domain)/Phosphotyrosine-binding domain (PTB)"/>
    <property type="match status" value="1"/>
</dbReference>
<dbReference type="Proteomes" id="UP001626550">
    <property type="component" value="Unassembled WGS sequence"/>
</dbReference>
<feature type="coiled-coil region" evidence="11">
    <location>
        <begin position="509"/>
        <end position="547"/>
    </location>
</feature>
<feature type="region of interest" description="Disordered" evidence="12">
    <location>
        <begin position="964"/>
        <end position="1042"/>
    </location>
</feature>
<dbReference type="SMART" id="SM00220">
    <property type="entry name" value="S_TKc"/>
    <property type="match status" value="1"/>
</dbReference>